<evidence type="ECO:0000256" key="1">
    <source>
        <dbReference type="SAM" id="MobiDB-lite"/>
    </source>
</evidence>
<feature type="domain" description="X-Tfes XVIPCD" evidence="2">
    <location>
        <begin position="440"/>
        <end position="552"/>
    </location>
</feature>
<gene>
    <name evidence="3" type="ORF">IM53_005020</name>
</gene>
<comment type="caution">
    <text evidence="3">The sequence shown here is derived from an EMBL/GenBank/DDBJ whole genome shotgun (WGS) entry which is preliminary data.</text>
</comment>
<name>A0A1V9HF57_9XANT</name>
<sequence length="584" mass="62517">MADPSNGTTTTKPQLSDTELKTLAYFAIGVSSEGSIGPKNVAYHLSFAGTTANGKMTPVGNSGFTIGTLQTDFGAHPEVAADLVSAYQTWAAKQTPSLTLSESEKAQTTTDLQRDGKAIKADNNRALDETVRGNLDKFLASDDGVSFVHAHDRTQVERLMRPGDGNKDPGGALHQLQQTDLYKNASLDDQAKFATVVMKLENQAGKGQYPKIINGIKDGSLTSVDEVVSKVDAMLPNKVKDGKDIPDYIETGVHHALAGTEVFNKLRAAQPGNPLHDAFNAVAADPLRSPIDLKNDTAHPDARHQYDAIKTLFLQNGQAQRLIVALDQDTSFGYNVKNKSGKVSAQSSSLFGADNEFAVFDGNGHGTAFVGGKWSAVERGDVKRVGNADQSVDLKVSKNGTTDTLLHVPTPAQLRERRDAQETPVPASPAPQRLAPANPNDPDHQNHTLLNQIRDGVGKIDKDIGKPYDEASEQLSRAALAACRDNRGLSAHNDFPLASNALDRADEVTLSSKGYLVVVQGDPRDPAHKRAAVNVEQALNTPVEQSDQKLQAANLAIGKELQQARQAELERGMDVPNRGGPAMA</sequence>
<reference evidence="3 4" key="1">
    <citation type="journal article" date="2016" name="Plant Pathol.">
        <title>Genetic characterization of strains named as Xanthomonas axonopodis pv. dieffenbachiae leads to a taxonomic revision of the X. axonopodis species complex.</title>
        <authorList>
            <person name="Constantin E.C."/>
            <person name="Cleenwerck I."/>
            <person name="Maes M."/>
            <person name="Baeyen S."/>
            <person name="Van Malderghem C."/>
            <person name="De Vos P."/>
            <person name="Cottyn B."/>
        </authorList>
    </citation>
    <scope>NUCLEOTIDE SEQUENCE [LARGE SCALE GENOMIC DNA]</scope>
    <source>
        <strain evidence="3 4">LMG 25940</strain>
    </source>
</reference>
<dbReference type="STRING" id="1437877.GCA_001564415_01484"/>
<evidence type="ECO:0000313" key="3">
    <source>
        <dbReference type="EMBL" id="OQP81513.1"/>
    </source>
</evidence>
<organism evidence="3 4">
    <name type="scientific">Xanthomonas phaseoli pv. dieffenbachiae</name>
    <dbReference type="NCBI Taxonomy" id="92828"/>
    <lineage>
        <taxon>Bacteria</taxon>
        <taxon>Pseudomonadati</taxon>
        <taxon>Pseudomonadota</taxon>
        <taxon>Gammaproteobacteria</taxon>
        <taxon>Lysobacterales</taxon>
        <taxon>Lysobacteraceae</taxon>
        <taxon>Xanthomonas</taxon>
    </lineage>
</organism>
<evidence type="ECO:0000313" key="4">
    <source>
        <dbReference type="Proteomes" id="UP000050546"/>
    </source>
</evidence>
<reference evidence="3 4" key="2">
    <citation type="journal article" date="2017" name="Plant Pathol.">
        <title>Pathogenicity and virulence gene content of Xanthomonas strains infecting Araceae, formerly known as Xanthomonas axonopodis pv. dieffenbachiae.</title>
        <authorList>
            <person name="Constantin E.C."/>
            <person name="Haegeman A."/>
            <person name="Van Vaerenbergh J."/>
            <person name="Baeyen S."/>
            <person name="Van Malderghem C."/>
            <person name="Maes M."/>
            <person name="Cottyn B."/>
        </authorList>
    </citation>
    <scope>NUCLEOTIDE SEQUENCE [LARGE SCALE GENOMIC DNA]</scope>
    <source>
        <strain evidence="3 4">LMG 25940</strain>
    </source>
</reference>
<dbReference type="RefSeq" id="WP_057687027.1">
    <property type="nucleotide sequence ID" value="NZ_JAGHVR010000001.1"/>
</dbReference>
<dbReference type="Pfam" id="PF20410">
    <property type="entry name" value="X-Tfes_XVIPCD"/>
    <property type="match status" value="1"/>
</dbReference>
<feature type="region of interest" description="Disordered" evidence="1">
    <location>
        <begin position="393"/>
        <end position="448"/>
    </location>
</feature>
<dbReference type="AlphaFoldDB" id="A0A1V9HF57"/>
<proteinExistence type="predicted"/>
<accession>A0A1V9HF57</accession>
<protein>
    <recommendedName>
        <fullName evidence="2">X-Tfes XVIPCD domain-containing protein</fullName>
    </recommendedName>
</protein>
<dbReference type="InterPro" id="IPR046519">
    <property type="entry name" value="X-Tfes_XVIPCD"/>
</dbReference>
<evidence type="ECO:0000259" key="2">
    <source>
        <dbReference type="Pfam" id="PF20410"/>
    </source>
</evidence>
<dbReference type="EMBL" id="JPYI02000021">
    <property type="protein sequence ID" value="OQP81513.1"/>
    <property type="molecule type" value="Genomic_DNA"/>
</dbReference>
<dbReference type="Proteomes" id="UP000050546">
    <property type="component" value="Unassembled WGS sequence"/>
</dbReference>